<dbReference type="OrthoDB" id="6285196at2759"/>
<accession>A0A3P6IUZ8</accession>
<evidence type="ECO:0000313" key="2">
    <source>
        <dbReference type="EMBL" id="VDD91081.1"/>
    </source>
</evidence>
<feature type="region of interest" description="Disordered" evidence="1">
    <location>
        <begin position="106"/>
        <end position="173"/>
    </location>
</feature>
<dbReference type="EMBL" id="UXUI01008286">
    <property type="protein sequence ID" value="VDD91081.1"/>
    <property type="molecule type" value="Genomic_DNA"/>
</dbReference>
<name>A0A3P6IUZ8_ENTVE</name>
<evidence type="ECO:0000313" key="3">
    <source>
        <dbReference type="Proteomes" id="UP000274131"/>
    </source>
</evidence>
<protein>
    <submittedName>
        <fullName evidence="2">Uncharacterized protein</fullName>
    </submittedName>
</protein>
<organism evidence="2 3">
    <name type="scientific">Enterobius vermicularis</name>
    <name type="common">Human pinworm</name>
    <dbReference type="NCBI Taxonomy" id="51028"/>
    <lineage>
        <taxon>Eukaryota</taxon>
        <taxon>Metazoa</taxon>
        <taxon>Ecdysozoa</taxon>
        <taxon>Nematoda</taxon>
        <taxon>Chromadorea</taxon>
        <taxon>Rhabditida</taxon>
        <taxon>Spirurina</taxon>
        <taxon>Oxyuridomorpha</taxon>
        <taxon>Oxyuroidea</taxon>
        <taxon>Oxyuridae</taxon>
        <taxon>Enterobius</taxon>
    </lineage>
</organism>
<reference evidence="2 3" key="1">
    <citation type="submission" date="2018-10" db="EMBL/GenBank/DDBJ databases">
        <authorList>
            <consortium name="Pathogen Informatics"/>
        </authorList>
    </citation>
    <scope>NUCLEOTIDE SEQUENCE [LARGE SCALE GENOMIC DNA]</scope>
</reference>
<keyword evidence="3" id="KW-1185">Reference proteome</keyword>
<evidence type="ECO:0000256" key="1">
    <source>
        <dbReference type="SAM" id="MobiDB-lite"/>
    </source>
</evidence>
<proteinExistence type="predicted"/>
<dbReference type="AlphaFoldDB" id="A0A3P6IUZ8"/>
<dbReference type="STRING" id="51028.A0A3P6IUZ8"/>
<dbReference type="Proteomes" id="UP000274131">
    <property type="component" value="Unassembled WGS sequence"/>
</dbReference>
<sequence>METQNERLRAQNLRCTAQLEVLKNCADRTKHWRNSALFSQSVIVSLKHLFCRVFKTRGTLQSMMLDRTSDDSGLTSDDTWERKTDLMTQSASVVYKDDSLKHLKKPVRLRSSSRSHQGAEEETSSTTDSSPWEEKLKPVPTPRKTKQLDGALEPALIERDSLNSYEDDNDYRDEDDEIFDEIDFSHSPRFLSCF</sequence>
<gene>
    <name evidence="2" type="ORF">EVEC_LOCUS5832</name>
</gene>